<keyword evidence="2" id="KW-1185">Reference proteome</keyword>
<protein>
    <submittedName>
        <fullName evidence="1">Molybdopterin converting factor small subunit</fullName>
    </submittedName>
</protein>
<dbReference type="EMBL" id="JACGWT010000007">
    <property type="protein sequence ID" value="MBA8796216.1"/>
    <property type="molecule type" value="Genomic_DNA"/>
</dbReference>
<evidence type="ECO:0000313" key="1">
    <source>
        <dbReference type="EMBL" id="MBA8796216.1"/>
    </source>
</evidence>
<dbReference type="SUPFAM" id="SSF54285">
    <property type="entry name" value="MoaD/ThiS"/>
    <property type="match status" value="1"/>
</dbReference>
<organism evidence="1 2">
    <name type="scientific">Microlunatus kandeliicorticis</name>
    <dbReference type="NCBI Taxonomy" id="1759536"/>
    <lineage>
        <taxon>Bacteria</taxon>
        <taxon>Bacillati</taxon>
        <taxon>Actinomycetota</taxon>
        <taxon>Actinomycetes</taxon>
        <taxon>Propionibacteriales</taxon>
        <taxon>Propionibacteriaceae</taxon>
        <taxon>Microlunatus</taxon>
    </lineage>
</organism>
<dbReference type="Gene3D" id="3.10.20.30">
    <property type="match status" value="1"/>
</dbReference>
<name>A0A7W3P7K2_9ACTN</name>
<dbReference type="RefSeq" id="WP_182561844.1">
    <property type="nucleotide sequence ID" value="NZ_JACGWT010000007.1"/>
</dbReference>
<dbReference type="Proteomes" id="UP000523079">
    <property type="component" value="Unassembled WGS sequence"/>
</dbReference>
<comment type="caution">
    <text evidence="1">The sequence shown here is derived from an EMBL/GenBank/DDBJ whole genome shotgun (WGS) entry which is preliminary data.</text>
</comment>
<gene>
    <name evidence="1" type="ORF">FHX74_003869</name>
</gene>
<sequence>MTRVVVTFWGGARAAAGCASEQLEADTVADALAVLRDRHPDPGFARVLTASSVLVDGHAVRPDRRRDALTPDADGCVRLEVLPPFAGGA</sequence>
<proteinExistence type="predicted"/>
<dbReference type="InterPro" id="IPR016155">
    <property type="entry name" value="Mopterin_synth/thiamin_S_b"/>
</dbReference>
<dbReference type="AlphaFoldDB" id="A0A7W3P7K2"/>
<reference evidence="1 2" key="1">
    <citation type="submission" date="2020-07" db="EMBL/GenBank/DDBJ databases">
        <title>Sequencing the genomes of 1000 actinobacteria strains.</title>
        <authorList>
            <person name="Klenk H.-P."/>
        </authorList>
    </citation>
    <scope>NUCLEOTIDE SEQUENCE [LARGE SCALE GENOMIC DNA]</scope>
    <source>
        <strain evidence="1 2">DSM 100723</strain>
    </source>
</reference>
<dbReference type="InterPro" id="IPR012675">
    <property type="entry name" value="Beta-grasp_dom_sf"/>
</dbReference>
<evidence type="ECO:0000313" key="2">
    <source>
        <dbReference type="Proteomes" id="UP000523079"/>
    </source>
</evidence>
<accession>A0A7W3P7K2</accession>